<feature type="compositionally biased region" description="Basic and acidic residues" evidence="1">
    <location>
        <begin position="72"/>
        <end position="85"/>
    </location>
</feature>
<gene>
    <name evidence="2" type="ORF">SEMRO_52_G031080.1</name>
</gene>
<name>A0A9N8H364_9STRA</name>
<reference evidence="2" key="1">
    <citation type="submission" date="2020-06" db="EMBL/GenBank/DDBJ databases">
        <authorList>
            <consortium name="Plant Systems Biology data submission"/>
        </authorList>
    </citation>
    <scope>NUCLEOTIDE SEQUENCE</scope>
    <source>
        <strain evidence="2">D6</strain>
    </source>
</reference>
<accession>A0A9N8H364</accession>
<proteinExistence type="predicted"/>
<comment type="caution">
    <text evidence="2">The sequence shown here is derived from an EMBL/GenBank/DDBJ whole genome shotgun (WGS) entry which is preliminary data.</text>
</comment>
<evidence type="ECO:0000313" key="2">
    <source>
        <dbReference type="EMBL" id="CAB9499046.1"/>
    </source>
</evidence>
<protein>
    <submittedName>
        <fullName evidence="2">Uncharacterized protein</fullName>
    </submittedName>
</protein>
<evidence type="ECO:0000313" key="3">
    <source>
        <dbReference type="Proteomes" id="UP001153069"/>
    </source>
</evidence>
<keyword evidence="3" id="KW-1185">Reference proteome</keyword>
<dbReference type="Proteomes" id="UP001153069">
    <property type="component" value="Unassembled WGS sequence"/>
</dbReference>
<sequence length="101" mass="11029">MKSSGRTTTSDEIESVREANNKSKCFDVLDIVQARIRGFTEEELRKMESFSERGGADALAQGGPPVASTTSPKEEAKEQESKKIEAGVQGTQKTKCSLWGF</sequence>
<feature type="region of interest" description="Disordered" evidence="1">
    <location>
        <begin position="48"/>
        <end position="93"/>
    </location>
</feature>
<organism evidence="2 3">
    <name type="scientific">Seminavis robusta</name>
    <dbReference type="NCBI Taxonomy" id="568900"/>
    <lineage>
        <taxon>Eukaryota</taxon>
        <taxon>Sar</taxon>
        <taxon>Stramenopiles</taxon>
        <taxon>Ochrophyta</taxon>
        <taxon>Bacillariophyta</taxon>
        <taxon>Bacillariophyceae</taxon>
        <taxon>Bacillariophycidae</taxon>
        <taxon>Naviculales</taxon>
        <taxon>Naviculaceae</taxon>
        <taxon>Seminavis</taxon>
    </lineage>
</organism>
<dbReference type="AlphaFoldDB" id="A0A9N8H364"/>
<evidence type="ECO:0000256" key="1">
    <source>
        <dbReference type="SAM" id="MobiDB-lite"/>
    </source>
</evidence>
<dbReference type="EMBL" id="CAICTM010000051">
    <property type="protein sequence ID" value="CAB9499046.1"/>
    <property type="molecule type" value="Genomic_DNA"/>
</dbReference>